<dbReference type="VEuPathDB" id="FungiDB:VP01_11450g1"/>
<sequence length="59" mass="6823">QSTTCNHNWHHFQHKKDDQNPSIDGNHYYDCKKRSGVTNSSILNFTHPSSYPGSCHDSY</sequence>
<name>A0A0L6VRV7_9BASI</name>
<gene>
    <name evidence="2" type="ORF">VP01_11450g1</name>
</gene>
<evidence type="ECO:0000256" key="1">
    <source>
        <dbReference type="SAM" id="MobiDB-lite"/>
    </source>
</evidence>
<organism evidence="2 3">
    <name type="scientific">Puccinia sorghi</name>
    <dbReference type="NCBI Taxonomy" id="27349"/>
    <lineage>
        <taxon>Eukaryota</taxon>
        <taxon>Fungi</taxon>
        <taxon>Dikarya</taxon>
        <taxon>Basidiomycota</taxon>
        <taxon>Pucciniomycotina</taxon>
        <taxon>Pucciniomycetes</taxon>
        <taxon>Pucciniales</taxon>
        <taxon>Pucciniaceae</taxon>
        <taxon>Puccinia</taxon>
    </lineage>
</organism>
<comment type="caution">
    <text evidence="2">The sequence shown here is derived from an EMBL/GenBank/DDBJ whole genome shotgun (WGS) entry which is preliminary data.</text>
</comment>
<feature type="non-terminal residue" evidence="2">
    <location>
        <position position="1"/>
    </location>
</feature>
<protein>
    <submittedName>
        <fullName evidence="2">Uncharacterized protein</fullName>
    </submittedName>
</protein>
<dbReference type="Proteomes" id="UP000037035">
    <property type="component" value="Unassembled WGS sequence"/>
</dbReference>
<accession>A0A0L6VRV7</accession>
<dbReference type="AlphaFoldDB" id="A0A0L6VRV7"/>
<evidence type="ECO:0000313" key="3">
    <source>
        <dbReference type="Proteomes" id="UP000037035"/>
    </source>
</evidence>
<evidence type="ECO:0000313" key="2">
    <source>
        <dbReference type="EMBL" id="KNZ63429.1"/>
    </source>
</evidence>
<dbReference type="EMBL" id="LAVV01001611">
    <property type="protein sequence ID" value="KNZ63429.1"/>
    <property type="molecule type" value="Genomic_DNA"/>
</dbReference>
<feature type="region of interest" description="Disordered" evidence="1">
    <location>
        <begin position="1"/>
        <end position="23"/>
    </location>
</feature>
<keyword evidence="3" id="KW-1185">Reference proteome</keyword>
<feature type="non-terminal residue" evidence="2">
    <location>
        <position position="59"/>
    </location>
</feature>
<proteinExistence type="predicted"/>
<reference evidence="2 3" key="1">
    <citation type="submission" date="2015-08" db="EMBL/GenBank/DDBJ databases">
        <title>Next Generation Sequencing and Analysis of the Genome of Puccinia sorghi L Schw, the Causal Agent of Maize Common Rust.</title>
        <authorList>
            <person name="Rochi L."/>
            <person name="Burguener G."/>
            <person name="Darino M."/>
            <person name="Turjanski A."/>
            <person name="Kreff E."/>
            <person name="Dieguez M.J."/>
            <person name="Sacco F."/>
        </authorList>
    </citation>
    <scope>NUCLEOTIDE SEQUENCE [LARGE SCALE GENOMIC DNA]</scope>
    <source>
        <strain evidence="2 3">RO10H11247</strain>
    </source>
</reference>